<dbReference type="InterPro" id="IPR013154">
    <property type="entry name" value="ADH-like_N"/>
</dbReference>
<dbReference type="Gene3D" id="3.90.180.10">
    <property type="entry name" value="Medium-chain alcohol dehydrogenases, catalytic domain"/>
    <property type="match status" value="1"/>
</dbReference>
<dbReference type="InterPro" id="IPR015083">
    <property type="entry name" value="NorB/c/GfsB-D-like_docking"/>
</dbReference>
<dbReference type="FunFam" id="1.10.1200.10:FF:000007">
    <property type="entry name" value="Probable polyketide synthase pks17"/>
    <property type="match status" value="2"/>
</dbReference>
<dbReference type="FunFam" id="3.40.366.10:FF:000002">
    <property type="entry name" value="Probable polyketide synthase 2"/>
    <property type="match status" value="1"/>
</dbReference>
<dbReference type="InterPro" id="IPR057326">
    <property type="entry name" value="KR_dom"/>
</dbReference>
<dbReference type="Gene3D" id="3.10.129.110">
    <property type="entry name" value="Polyketide synthase dehydratase"/>
    <property type="match status" value="1"/>
</dbReference>
<dbReference type="InterPro" id="IPR016035">
    <property type="entry name" value="Acyl_Trfase/lysoPLipase"/>
</dbReference>
<evidence type="ECO:0000256" key="10">
    <source>
        <dbReference type="SAM" id="MobiDB-lite"/>
    </source>
</evidence>
<dbReference type="InterPro" id="IPR042104">
    <property type="entry name" value="PKS_dehydratase_sf"/>
</dbReference>
<dbReference type="GO" id="GO:0016491">
    <property type="term" value="F:oxidoreductase activity"/>
    <property type="evidence" value="ECO:0007669"/>
    <property type="project" value="InterPro"/>
</dbReference>
<sequence length="3629" mass="377906">MTDMSESERLVDYLKRVTAELHETRGQLHRLEQDAREPLAIVGLSCRLPGGADSPRALWDLLADGRDAIGPVPAARGWDLSFPGGFLPDIASFDPGFFGISPREAAAMDPQQRLLLETAWEAFEHAGLDPRAPHARRTGVFTGLVAQDYGPRLDDADDDTGGHLLTGTTASVASGRIAYTFDFEGPAVTVDTACSSSLVALHLAAQSLRRGDCDLALVGGACVLSTPGLFHSFQRQGGLAGDGRCKAFGADADGTGWSEGAALILVERLSDARRNGHPVLAVVRGTAVNQDGASNGLSAPSGPAQERVLRAALTDAGLTPADVDAVEAHGTGTRLGDPIEAEALHAVYGQGREHPLYLGSLKSNIGHTQAAAGVAGLIKTVLAMREGVLPRTLHADRPTTEVDWTSGAIRLLTEARPWPRTGRPRRAGVSSFGISGTNAHVIVEQAPADTPLAAAPDAPDTPAFHTAPLLPFPLSARTPAALPAQAAALRRHLTRTDATPADLAWSLATARAHLPHRAVALAPDLPALTPLLDQYADGTLPAGVVQGSAPDGPARVVLVFPGQGSQWAGMAVDLLDTSPVFARRMAECEDALSAFVDWSLTDVLRTRDTLERVDVVQPVLWAVMVSLAALWSACGVTPDAVVGHSQGEIAAAVVAGALSLEDGARVAALRSRALTGLSGRGGMVSVAEAGDAVRARLTAWAGRVDVAALNGPAATVVAGDDDALDELIAACERDGVRARRVAVDYASHCAHVTAVEDDLRTLLAPVTPRTATTAFYSTVTPGRTDTSLLDAGYWYRNLRHTVRFEDATRALLDAGHTLFIEVSPHPVLTHALQDTLDAHPAPAAVTATLRRDTDGPRRFTEALAEAHAHGAPVDFAALLAGTGARRTELPAHAYRRTRHWLDTPAPATAEDPDTAALWHAVDDRDTLAVAHRLGVTADDGLDATVRALADWRARTRRRTAADALRHHVVWQPAPAEPAPLDGTWVLLEPPHALPEADWTAAALTAHGATEVHRITVPEDAPADVFAPCAQATGTVSLLALDTRPHPGHPTIPAGLAATLGAVRALRALGTNGPLWTLTRGAVATGADEGAVPEQAQVWGLGRVVGLEWPDGWGGLVDLPQALDTHAADNADADADPLTVGDLRTGLDPRTAVDLAALLAAPGAEQEWALRASGPLVRRLVHAPRPEGAPWTPRGTILVTGGTGTLGSRVARKLASDGADHLVLTGRRGPDAPGAAELADRIRETGARVTIVACDAGDRDALAAVIAAHPPTAVIHTAGVTGFTGLDDLTPAELARMAAGKSDGARHLDELTAHLDLDAFVLFSSGAAIWGGARQAAYAAANAHLDALAAARRARGATATCVAWGSWAGGGMVDADTQRAFDRIGVRGLDPDTALTALFDAVGAGETTLTVTAMDWPVFAAGYRAARHRPLLDALPEAAETPAPADTPALAAQLAHLTDRDRDRHLLRLVRTAAAAALGHPDPEAVTATGAFRDLGLDSVTAVDLRNRLTAATGLTLPSTLVFDHPTPAAVATALRDRLDLAPAAEATARPQQQTETHDDPIVIVGMACRFPGGVENPEDLWDLVSEGRHGIGAFPTDRGWPTGLDIATRQGGFLSGLADFDAGFFGISPREALAMDPQQRLLLEVSWEALERAGIAPPALHGSRTGVYIGAGNFDYASLALTTEEGKDYALTGSVGSVASGRISYTLGLEGPAVTFDTACSSSLVALHHAVRALGAGECDLALVGGAAVMATTTAFESFTRQGGLAPDGHCKSFADAADGTGWSEGAGVLVVERLSDARRGGHEILAVVRGSAINQDGASNGLTAPNGPSQQRVIRDALADAGLTPADVDAVEAHGTGTRLGDPIEAQAVLATYGQGRERPLYLGSLKSNIGHTQAASGVAGVIKTVLALRAGLLPKTLHVDEPTRQVDWTSGAVELLTSRREWPDTGRPRRAAVSAFGVSGTNAHVVLEQAPTADPQPQATRTLPAVPVLLSARTAPALRAQAARLSAALDDPALTLPDLGYTLAVHRAALSHRAALLATDTGTLRTALDALATSTDASPGVSDGGLAVMFSGQGSQRVGMGRELYEAYEVYAAAFDEVCAAFGELALKESVFEGSEEELAATGLAQPALFAVEVALYRLLESWGVRPDVVLGHSLGELTAAYIAGVWSLKDACRVVAARGRLMQELPSGGAMWAVEAEESELTDTPGVWLAAVNGPRALVLSGEEVAVKEVADGFAARGRRVKQLKVSHAFHSGLMDPMLEEFGRVLAEVTYAEPSIPVVSNVTGDLAGPELTTPAYWLTHVSAPVRFADGIRTAQAQDIATVLEVGPDGSLSAAVRETAPELAVVAAQRRDRPQAQTLLGALGEAYAQGVDVGWGAVFDGTGARRVPLPTYAFQHRRYWPDGAGVSAGALEAAGVAAAGHPLLRTWIASAGGGEVIATGRIAQATHPWIADHGVLGTALLPGTGFVDLVCWAGERLGCPELTELTLAVPLTLPRDTAADLQLVVAEPDEDGRRAVAVYSRPVTDGDTQPWTRHAEGVLAPAADDTAPSVDWPSDETGPVPLDGFYTGLVDAGFDYGPAFQGLRTVVEGADGTLWAEAELPDDERPAAARFALHPALLDAVLHALGVALPPGSAPRLPFAWTGVRVHAAGADAVRARIDRADDGTVSLAAVDAAGQPVVSVRGLVLRETSAERLSPAGRETLYRIGWTPLTPPAELPPVETLDIEDWSGAGDAVVVSDTVVAHCPDGEPGHVTGRVLATLQRWLDNERADVPLLFVTRRAATVPPAGLLTETAPADPGTLAQAAAAGLVRAAQAEHPGRIVLVDTEGGDLPVAALLATGEPDLAVRQGQVYGRRLERADAGTLLEAPATGPWRLDVPERGSFDTLALVPAARRDLAPGEVRIAVRAAGVNFRDTLVALDMYPGDADLGIEGAGTVVETGPGATRFTVGDRVTGMMDGAFAPEAVTDERLLTRVPSGWSAAQAAAAPVVHLTAYYGLVDLGQLGARQRVLVHAGAGGVGTAAVQLARHLGAEVFATASRGKWDALRAAGLDDAHIADSRTLDFRDAFLTATGGDGMDVVLNCLAGEFTDASLQLLPRGGRFVEIGKTDLRDPAQVAALHAGVEYRAFDLGDAGPDRIRAILDALHPLFEAGTLTPPPVTAWDVRRAPDAFRAVAQARIVGKAVLTLPAPAGTVLVTGGTGTLGAHVARHLVRAHGVRRLVLTSRSGADAPGARELLAELTETGAEARVTACDTGDRDAVARLLAGIDDLTGVVHCAGVTDDGVLTALTPERLDAVLRPKADGARHLHELTAGLDLDCFVLFSSASATFGAAGQANYCAANAALDALAAERARQGRPATAIAWGLWEEASGMTAALGARDLERLRRTGTRPLTTVEGLALFDAALTGREPAVTAAPFDLPALRAHHRERPAPALLTGLLGQPRPQRRATTRRTAPDSGDFTAALAALPDEERAARVLALVVERTAQVLGHADAGDIDPDQAFKDQGFDSLTAVELRNRLTSATGLTVPATLVFDHPSPAALAEHLLTLLLPAESSPAERLRRDLDRLETAAEALAPDDPAHTETAERLRRILARLTATAPAKDGPDPRVDDADADELLAFIDSEFGDLI</sequence>
<dbReference type="InterPro" id="IPR020841">
    <property type="entry name" value="PKS_Beta-ketoAc_synthase_dom"/>
</dbReference>
<dbReference type="GO" id="GO:0004315">
    <property type="term" value="F:3-oxoacyl-[acyl-carrier-protein] synthase activity"/>
    <property type="evidence" value="ECO:0007669"/>
    <property type="project" value="InterPro"/>
</dbReference>
<dbReference type="Pfam" id="PF21089">
    <property type="entry name" value="PKS_DH_N"/>
    <property type="match status" value="1"/>
</dbReference>
<dbReference type="InterPro" id="IPR032821">
    <property type="entry name" value="PKS_assoc"/>
</dbReference>
<name>A0A7H0I5G8_9ACTN</name>
<evidence type="ECO:0000256" key="7">
    <source>
        <dbReference type="ARBA" id="ARBA00023268"/>
    </source>
</evidence>
<keyword evidence="6" id="KW-0045">Antibiotic biosynthesis</keyword>
<dbReference type="InterPro" id="IPR001227">
    <property type="entry name" value="Ac_transferase_dom_sf"/>
</dbReference>
<dbReference type="PROSITE" id="PS00606">
    <property type="entry name" value="KS3_1"/>
    <property type="match status" value="2"/>
</dbReference>
<dbReference type="InterPro" id="IPR006162">
    <property type="entry name" value="Ppantetheine_attach_site"/>
</dbReference>
<dbReference type="Gene3D" id="3.40.50.11460">
    <property type="match status" value="1"/>
</dbReference>
<dbReference type="InterPro" id="IPR014031">
    <property type="entry name" value="Ketoacyl_synth_C"/>
</dbReference>
<dbReference type="InterPro" id="IPR014043">
    <property type="entry name" value="Acyl_transferase_dom"/>
</dbReference>
<dbReference type="Pfam" id="PF08240">
    <property type="entry name" value="ADH_N"/>
    <property type="match status" value="1"/>
</dbReference>
<dbReference type="GO" id="GO:0033068">
    <property type="term" value="P:macrolide biosynthetic process"/>
    <property type="evidence" value="ECO:0007669"/>
    <property type="project" value="UniProtKB-ARBA"/>
</dbReference>
<dbReference type="Pfam" id="PF14765">
    <property type="entry name" value="PS-DH"/>
    <property type="match status" value="1"/>
</dbReference>
<dbReference type="InterPro" id="IPR050091">
    <property type="entry name" value="PKS_NRPS_Biosynth_Enz"/>
</dbReference>
<feature type="domain" description="Ketosynthase family 3 (KS3)" evidence="12">
    <location>
        <begin position="36"/>
        <end position="445"/>
    </location>
</feature>
<feature type="domain" description="Carrier" evidence="11">
    <location>
        <begin position="3471"/>
        <end position="3549"/>
    </location>
</feature>
<organism evidence="14 15">
    <name type="scientific">Streptomyces roseirectus</name>
    <dbReference type="NCBI Taxonomy" id="2768066"/>
    <lineage>
        <taxon>Bacteria</taxon>
        <taxon>Bacillati</taxon>
        <taxon>Actinomycetota</taxon>
        <taxon>Actinomycetes</taxon>
        <taxon>Kitasatosporales</taxon>
        <taxon>Streptomycetaceae</taxon>
        <taxon>Streptomyces</taxon>
    </lineage>
</organism>
<feature type="domain" description="Carrier" evidence="11">
    <location>
        <begin position="1463"/>
        <end position="1538"/>
    </location>
</feature>
<dbReference type="InterPro" id="IPR036291">
    <property type="entry name" value="NAD(P)-bd_dom_sf"/>
</dbReference>
<dbReference type="FunFam" id="3.90.180.10:FF:000032">
    <property type="entry name" value="Probable polyketide synthase pks1"/>
    <property type="match status" value="1"/>
</dbReference>
<dbReference type="InterPro" id="IPR011032">
    <property type="entry name" value="GroES-like_sf"/>
</dbReference>
<dbReference type="CDD" id="cd00833">
    <property type="entry name" value="PKS"/>
    <property type="match status" value="2"/>
</dbReference>
<dbReference type="PROSITE" id="PS50075">
    <property type="entry name" value="CARRIER"/>
    <property type="match status" value="2"/>
</dbReference>
<feature type="domain" description="Ketosynthase family 3 (KS3)" evidence="12">
    <location>
        <begin position="1558"/>
        <end position="1971"/>
    </location>
</feature>
<dbReference type="SMART" id="SM00823">
    <property type="entry name" value="PKS_PP"/>
    <property type="match status" value="2"/>
</dbReference>
<evidence type="ECO:0000256" key="3">
    <source>
        <dbReference type="ARBA" id="ARBA00022450"/>
    </source>
</evidence>
<keyword evidence="4" id="KW-0597">Phosphoprotein</keyword>
<evidence type="ECO:0000313" key="15">
    <source>
        <dbReference type="Proteomes" id="UP000516052"/>
    </source>
</evidence>
<dbReference type="Pfam" id="PF00109">
    <property type="entry name" value="ketoacyl-synt"/>
    <property type="match status" value="2"/>
</dbReference>
<dbReference type="InterPro" id="IPR049900">
    <property type="entry name" value="PKS_mFAS_DH"/>
</dbReference>
<keyword evidence="15" id="KW-1185">Reference proteome</keyword>
<dbReference type="SUPFAM" id="SSF47336">
    <property type="entry name" value="ACP-like"/>
    <property type="match status" value="2"/>
</dbReference>
<comment type="pathway">
    <text evidence="2">Antibiotic biosynthesis.</text>
</comment>
<feature type="active site" description="Proton acceptor; for dehydratase activity" evidence="9">
    <location>
        <position position="2455"/>
    </location>
</feature>
<dbReference type="Gene3D" id="3.30.70.3290">
    <property type="match status" value="2"/>
</dbReference>
<reference evidence="14 15" key="1">
    <citation type="submission" date="2020-08" db="EMBL/GenBank/DDBJ databases">
        <title>A novel species.</title>
        <authorList>
            <person name="Gao J."/>
        </authorList>
    </citation>
    <scope>NUCLEOTIDE SEQUENCE [LARGE SCALE GENOMIC DNA]</scope>
    <source>
        <strain evidence="14 15">CRXT-G-22</strain>
    </source>
</reference>
<keyword evidence="7" id="KW-0511">Multifunctional enzyme</keyword>
<dbReference type="FunFam" id="3.40.47.10:FF:000019">
    <property type="entry name" value="Polyketide synthase type I"/>
    <property type="match status" value="2"/>
</dbReference>
<evidence type="ECO:0000256" key="5">
    <source>
        <dbReference type="ARBA" id="ARBA00022679"/>
    </source>
</evidence>
<dbReference type="Pfam" id="PF00550">
    <property type="entry name" value="PP-binding"/>
    <property type="match status" value="2"/>
</dbReference>
<evidence type="ECO:0000259" key="13">
    <source>
        <dbReference type="PROSITE" id="PS52019"/>
    </source>
</evidence>
<dbReference type="Pfam" id="PF08659">
    <property type="entry name" value="KR"/>
    <property type="match status" value="2"/>
</dbReference>
<keyword evidence="5" id="KW-0808">Transferase</keyword>
<dbReference type="InterPro" id="IPR016039">
    <property type="entry name" value="Thiolase-like"/>
</dbReference>
<dbReference type="EMBL" id="CP060828">
    <property type="protein sequence ID" value="QNP68034.1"/>
    <property type="molecule type" value="Genomic_DNA"/>
</dbReference>
<dbReference type="PANTHER" id="PTHR43775:SF51">
    <property type="entry name" value="INACTIVE PHENOLPHTHIOCEROL SYNTHESIS POLYKETIDE SYNTHASE TYPE I PKS1-RELATED"/>
    <property type="match status" value="1"/>
</dbReference>
<evidence type="ECO:0000256" key="6">
    <source>
        <dbReference type="ARBA" id="ARBA00023194"/>
    </source>
</evidence>
<dbReference type="InterPro" id="IPR020843">
    <property type="entry name" value="ER"/>
</dbReference>
<dbReference type="PROSITE" id="PS00012">
    <property type="entry name" value="PHOSPHOPANTETHEINE"/>
    <property type="match status" value="1"/>
</dbReference>
<dbReference type="InterPro" id="IPR009081">
    <property type="entry name" value="PP-bd_ACP"/>
</dbReference>
<dbReference type="Pfam" id="PF13602">
    <property type="entry name" value="ADH_zinc_N_2"/>
    <property type="match status" value="1"/>
</dbReference>
<dbReference type="InterPro" id="IPR018201">
    <property type="entry name" value="Ketoacyl_synth_AS"/>
</dbReference>
<dbReference type="GO" id="GO:0004312">
    <property type="term" value="F:fatty acid synthase activity"/>
    <property type="evidence" value="ECO:0007669"/>
    <property type="project" value="TreeGrafter"/>
</dbReference>
<dbReference type="PROSITE" id="PS52019">
    <property type="entry name" value="PKS_MFAS_DH"/>
    <property type="match status" value="1"/>
</dbReference>
<dbReference type="Pfam" id="PF08990">
    <property type="entry name" value="Docking"/>
    <property type="match status" value="1"/>
</dbReference>
<dbReference type="Gene3D" id="3.40.47.10">
    <property type="match status" value="2"/>
</dbReference>
<dbReference type="InterPro" id="IPR014030">
    <property type="entry name" value="Ketoacyl_synth_N"/>
</dbReference>
<dbReference type="GO" id="GO:0006633">
    <property type="term" value="P:fatty acid biosynthetic process"/>
    <property type="evidence" value="ECO:0007669"/>
    <property type="project" value="InterPro"/>
</dbReference>
<dbReference type="SUPFAM" id="SSF51735">
    <property type="entry name" value="NAD(P)-binding Rossmann-fold domains"/>
    <property type="match status" value="5"/>
</dbReference>
<evidence type="ECO:0000256" key="8">
    <source>
        <dbReference type="ARBA" id="ARBA00023315"/>
    </source>
</evidence>
<proteinExistence type="predicted"/>
<comment type="cofactor">
    <cofactor evidence="1">
        <name>pantetheine 4'-phosphate</name>
        <dbReference type="ChEBI" id="CHEBI:47942"/>
    </cofactor>
</comment>
<dbReference type="InterPro" id="IPR036736">
    <property type="entry name" value="ACP-like_sf"/>
</dbReference>
<evidence type="ECO:0000256" key="2">
    <source>
        <dbReference type="ARBA" id="ARBA00004792"/>
    </source>
</evidence>
<dbReference type="SUPFAM" id="SSF52151">
    <property type="entry name" value="FabD/lysophospholipase-like"/>
    <property type="match status" value="2"/>
</dbReference>
<evidence type="ECO:0000259" key="12">
    <source>
        <dbReference type="PROSITE" id="PS52004"/>
    </source>
</evidence>
<feature type="domain" description="PKS/mFAS DH" evidence="13">
    <location>
        <begin position="2423"/>
        <end position="2697"/>
    </location>
</feature>
<evidence type="ECO:0000313" key="14">
    <source>
        <dbReference type="EMBL" id="QNP68034.1"/>
    </source>
</evidence>
<dbReference type="SUPFAM" id="SSF50129">
    <property type="entry name" value="GroES-like"/>
    <property type="match status" value="1"/>
</dbReference>
<dbReference type="Pfam" id="PF16197">
    <property type="entry name" value="KAsynt_C_assoc"/>
    <property type="match status" value="2"/>
</dbReference>
<dbReference type="SMART" id="SM00825">
    <property type="entry name" value="PKS_KS"/>
    <property type="match status" value="2"/>
</dbReference>
<dbReference type="Proteomes" id="UP000516052">
    <property type="component" value="Chromosome"/>
</dbReference>
<gene>
    <name evidence="14" type="ORF">IAG44_00100</name>
</gene>
<dbReference type="KEGG" id="sroi:IAG44_00100"/>
<keyword evidence="8" id="KW-0012">Acyltransferase</keyword>
<dbReference type="InterPro" id="IPR013968">
    <property type="entry name" value="PKS_KR"/>
</dbReference>
<dbReference type="NCBIfam" id="NF045894">
    <property type="entry name" value="PKS_plus_SDR"/>
    <property type="match status" value="1"/>
</dbReference>
<evidence type="ECO:0000256" key="4">
    <source>
        <dbReference type="ARBA" id="ARBA00022553"/>
    </source>
</evidence>
<dbReference type="Gene3D" id="1.10.1200.10">
    <property type="entry name" value="ACP-like"/>
    <property type="match status" value="2"/>
</dbReference>
<dbReference type="PROSITE" id="PS52004">
    <property type="entry name" value="KS3_2"/>
    <property type="match status" value="2"/>
</dbReference>
<dbReference type="SMART" id="SM00826">
    <property type="entry name" value="PKS_DH"/>
    <property type="match status" value="1"/>
</dbReference>
<dbReference type="Gene3D" id="3.40.50.720">
    <property type="entry name" value="NAD(P)-binding Rossmann-like Domain"/>
    <property type="match status" value="2"/>
</dbReference>
<dbReference type="CDD" id="cd05195">
    <property type="entry name" value="enoyl_red"/>
    <property type="match status" value="1"/>
</dbReference>
<dbReference type="InterPro" id="IPR016036">
    <property type="entry name" value="Malonyl_transacylase_ACP-bd"/>
</dbReference>
<dbReference type="Pfam" id="PF00698">
    <property type="entry name" value="Acyl_transf_1"/>
    <property type="match status" value="2"/>
</dbReference>
<dbReference type="Pfam" id="PF02801">
    <property type="entry name" value="Ketoacyl-synt_C"/>
    <property type="match status" value="2"/>
</dbReference>
<dbReference type="FunFam" id="3.40.50.720:FF:000209">
    <property type="entry name" value="Polyketide synthase Pks12"/>
    <property type="match status" value="1"/>
</dbReference>
<evidence type="ECO:0000256" key="1">
    <source>
        <dbReference type="ARBA" id="ARBA00001957"/>
    </source>
</evidence>
<dbReference type="SMART" id="SM00822">
    <property type="entry name" value="PKS_KR"/>
    <property type="match status" value="2"/>
</dbReference>
<evidence type="ECO:0000259" key="11">
    <source>
        <dbReference type="PROSITE" id="PS50075"/>
    </source>
</evidence>
<dbReference type="InterPro" id="IPR049551">
    <property type="entry name" value="PKS_DH_C"/>
</dbReference>
<dbReference type="InterPro" id="IPR049552">
    <property type="entry name" value="PKS_DH_N"/>
</dbReference>
<dbReference type="SMART" id="SM00827">
    <property type="entry name" value="PKS_AT"/>
    <property type="match status" value="2"/>
</dbReference>
<dbReference type="InterPro" id="IPR020807">
    <property type="entry name" value="PKS_DH"/>
</dbReference>
<evidence type="ECO:0000256" key="9">
    <source>
        <dbReference type="PROSITE-ProRule" id="PRU01363"/>
    </source>
</evidence>
<dbReference type="CDD" id="cd08952">
    <property type="entry name" value="KR_1_SDR_x"/>
    <property type="match status" value="1"/>
</dbReference>
<dbReference type="PANTHER" id="PTHR43775">
    <property type="entry name" value="FATTY ACID SYNTHASE"/>
    <property type="match status" value="1"/>
</dbReference>
<dbReference type="SUPFAM" id="SSF53901">
    <property type="entry name" value="Thiolase-like"/>
    <property type="match status" value="2"/>
</dbReference>
<dbReference type="GO" id="GO:0031177">
    <property type="term" value="F:phosphopantetheine binding"/>
    <property type="evidence" value="ECO:0007669"/>
    <property type="project" value="InterPro"/>
</dbReference>
<feature type="region of interest" description="C-terminal hotdog fold" evidence="9">
    <location>
        <begin position="2559"/>
        <end position="2697"/>
    </location>
</feature>
<protein>
    <submittedName>
        <fullName evidence="14">SDR family NAD(P)-dependent oxidoreductase</fullName>
    </submittedName>
</protein>
<dbReference type="CDD" id="cd08956">
    <property type="entry name" value="KR_3_FAS_SDR_x"/>
    <property type="match status" value="1"/>
</dbReference>
<accession>A0A7H0I5G8</accession>
<feature type="region of interest" description="Disordered" evidence="10">
    <location>
        <begin position="3434"/>
        <end position="3457"/>
    </location>
</feature>
<dbReference type="SMART" id="SM00829">
    <property type="entry name" value="PKS_ER"/>
    <property type="match status" value="1"/>
</dbReference>
<dbReference type="InterPro" id="IPR020806">
    <property type="entry name" value="PKS_PP-bd"/>
</dbReference>
<feature type="region of interest" description="N-terminal hotdog fold" evidence="9">
    <location>
        <begin position="2423"/>
        <end position="2548"/>
    </location>
</feature>
<dbReference type="Gene3D" id="3.40.366.10">
    <property type="entry name" value="Malonyl-Coenzyme A Acyl Carrier Protein, domain 2"/>
    <property type="match status" value="2"/>
</dbReference>
<keyword evidence="3" id="KW-0596">Phosphopantetheine</keyword>
<feature type="active site" description="Proton donor; for dehydratase activity" evidence="9">
    <location>
        <position position="2621"/>
    </location>
</feature>
<dbReference type="SUPFAM" id="SSF55048">
    <property type="entry name" value="Probable ACP-binding domain of malonyl-CoA ACP transacylase"/>
    <property type="match status" value="2"/>
</dbReference>
<dbReference type="SMART" id="SM01294">
    <property type="entry name" value="PKS_PP_betabranch"/>
    <property type="match status" value="2"/>
</dbReference>